<reference evidence="3 4" key="1">
    <citation type="submission" date="2019-05" db="EMBL/GenBank/DDBJ databases">
        <title>Another draft genome of Portunus trituberculatus and its Hox gene families provides insights of decapod evolution.</title>
        <authorList>
            <person name="Jeong J.-H."/>
            <person name="Song I."/>
            <person name="Kim S."/>
            <person name="Choi T."/>
            <person name="Kim D."/>
            <person name="Ryu S."/>
            <person name="Kim W."/>
        </authorList>
    </citation>
    <scope>NUCLEOTIDE SEQUENCE [LARGE SCALE GENOMIC DNA]</scope>
    <source>
        <tissue evidence="3">Muscle</tissue>
    </source>
</reference>
<evidence type="ECO:0000256" key="1">
    <source>
        <dbReference type="SAM" id="MobiDB-lite"/>
    </source>
</evidence>
<dbReference type="EMBL" id="VSRR010000618">
    <property type="protein sequence ID" value="MPC17748.1"/>
    <property type="molecule type" value="Genomic_DNA"/>
</dbReference>
<keyword evidence="2" id="KW-0472">Membrane</keyword>
<evidence type="ECO:0000313" key="3">
    <source>
        <dbReference type="EMBL" id="MPC17748.1"/>
    </source>
</evidence>
<sequence length="99" mass="10474">MTVRRRGRASLSGRGNLDTRSAPRAARACVADGGRRLLPQGKAGESRQGKVVVTAGAVAASCILRGLLVFMAVAVSETFLHSLAYVTLLMFSLEVVLLF</sequence>
<feature type="transmembrane region" description="Helical" evidence="2">
    <location>
        <begin position="51"/>
        <end position="73"/>
    </location>
</feature>
<accession>A0A5B7D8V1</accession>
<proteinExistence type="predicted"/>
<feature type="region of interest" description="Disordered" evidence="1">
    <location>
        <begin position="1"/>
        <end position="25"/>
    </location>
</feature>
<comment type="caution">
    <text evidence="3">The sequence shown here is derived from an EMBL/GenBank/DDBJ whole genome shotgun (WGS) entry which is preliminary data.</text>
</comment>
<protein>
    <submittedName>
        <fullName evidence="3">Uncharacterized protein</fullName>
    </submittedName>
</protein>
<keyword evidence="4" id="KW-1185">Reference proteome</keyword>
<name>A0A5B7D8V1_PORTR</name>
<dbReference type="Proteomes" id="UP000324222">
    <property type="component" value="Unassembled WGS sequence"/>
</dbReference>
<evidence type="ECO:0000313" key="4">
    <source>
        <dbReference type="Proteomes" id="UP000324222"/>
    </source>
</evidence>
<keyword evidence="2" id="KW-1133">Transmembrane helix</keyword>
<keyword evidence="2" id="KW-0812">Transmembrane</keyword>
<dbReference type="AlphaFoldDB" id="A0A5B7D8V1"/>
<organism evidence="3 4">
    <name type="scientific">Portunus trituberculatus</name>
    <name type="common">Swimming crab</name>
    <name type="synonym">Neptunus trituberculatus</name>
    <dbReference type="NCBI Taxonomy" id="210409"/>
    <lineage>
        <taxon>Eukaryota</taxon>
        <taxon>Metazoa</taxon>
        <taxon>Ecdysozoa</taxon>
        <taxon>Arthropoda</taxon>
        <taxon>Crustacea</taxon>
        <taxon>Multicrustacea</taxon>
        <taxon>Malacostraca</taxon>
        <taxon>Eumalacostraca</taxon>
        <taxon>Eucarida</taxon>
        <taxon>Decapoda</taxon>
        <taxon>Pleocyemata</taxon>
        <taxon>Brachyura</taxon>
        <taxon>Eubrachyura</taxon>
        <taxon>Portunoidea</taxon>
        <taxon>Portunidae</taxon>
        <taxon>Portuninae</taxon>
        <taxon>Portunus</taxon>
    </lineage>
</organism>
<evidence type="ECO:0000256" key="2">
    <source>
        <dbReference type="SAM" id="Phobius"/>
    </source>
</evidence>
<feature type="transmembrane region" description="Helical" evidence="2">
    <location>
        <begin position="79"/>
        <end position="98"/>
    </location>
</feature>
<gene>
    <name evidence="3" type="ORF">E2C01_010611</name>
</gene>